<dbReference type="Pfam" id="PF00497">
    <property type="entry name" value="SBP_bac_3"/>
    <property type="match status" value="1"/>
</dbReference>
<gene>
    <name evidence="6" type="ORF">M976_03608</name>
</gene>
<evidence type="ECO:0000256" key="4">
    <source>
        <dbReference type="SAM" id="SignalP"/>
    </source>
</evidence>
<dbReference type="InterPro" id="IPR001638">
    <property type="entry name" value="Solute-binding_3/MltF_N"/>
</dbReference>
<dbReference type="SMART" id="SM00062">
    <property type="entry name" value="PBPb"/>
    <property type="match status" value="1"/>
</dbReference>
<evidence type="ECO:0000313" key="6">
    <source>
        <dbReference type="EMBL" id="OAT25465.1"/>
    </source>
</evidence>
<reference evidence="6 7" key="1">
    <citation type="submission" date="2016-04" db="EMBL/GenBank/DDBJ databases">
        <title>ATOL: Assembling a taxonomically balanced genome-scale reconstruction of the evolutionary history of the Enterobacteriaceae.</title>
        <authorList>
            <person name="Plunkett G.III."/>
            <person name="Neeno-Eckwall E.C."/>
            <person name="Glasner J.D."/>
            <person name="Perna N.T."/>
        </authorList>
    </citation>
    <scope>NUCLEOTIDE SEQUENCE [LARGE SCALE GENOMIC DNA]</scope>
    <source>
        <strain evidence="6 7">ATCC 51602</strain>
    </source>
</reference>
<dbReference type="InterPro" id="IPR051455">
    <property type="entry name" value="Bact_solute-bind_prot3"/>
</dbReference>
<evidence type="ECO:0000259" key="5">
    <source>
        <dbReference type="SMART" id="SM00062"/>
    </source>
</evidence>
<keyword evidence="3 4" id="KW-0732">Signal</keyword>
<evidence type="ECO:0000256" key="1">
    <source>
        <dbReference type="ARBA" id="ARBA00010333"/>
    </source>
</evidence>
<organism evidence="6 7">
    <name type="scientific">Buttiauxella ferragutiae ATCC 51602</name>
    <dbReference type="NCBI Taxonomy" id="1354252"/>
    <lineage>
        <taxon>Bacteria</taxon>
        <taxon>Pseudomonadati</taxon>
        <taxon>Pseudomonadota</taxon>
        <taxon>Gammaproteobacteria</taxon>
        <taxon>Enterobacterales</taxon>
        <taxon>Enterobacteriaceae</taxon>
        <taxon>Buttiauxella</taxon>
    </lineage>
</organism>
<accession>A0ABX2W488</accession>
<keyword evidence="7" id="KW-1185">Reference proteome</keyword>
<evidence type="ECO:0000256" key="3">
    <source>
        <dbReference type="ARBA" id="ARBA00022729"/>
    </source>
</evidence>
<dbReference type="PANTHER" id="PTHR30085">
    <property type="entry name" value="AMINO ACID ABC TRANSPORTER PERMEASE"/>
    <property type="match status" value="1"/>
</dbReference>
<dbReference type="Gene3D" id="3.40.190.10">
    <property type="entry name" value="Periplasmic binding protein-like II"/>
    <property type="match status" value="2"/>
</dbReference>
<dbReference type="EMBL" id="LXEQ01000053">
    <property type="protein sequence ID" value="OAT25465.1"/>
    <property type="molecule type" value="Genomic_DNA"/>
</dbReference>
<keyword evidence="2" id="KW-0813">Transport</keyword>
<evidence type="ECO:0000313" key="7">
    <source>
        <dbReference type="Proteomes" id="UP000078407"/>
    </source>
</evidence>
<comment type="similarity">
    <text evidence="1">Belongs to the bacterial solute-binding protein 3 family.</text>
</comment>
<protein>
    <submittedName>
        <fullName evidence="6">Periplasmic binding component of a glutamate/aspartate transporter</fullName>
    </submittedName>
</protein>
<evidence type="ECO:0000256" key="2">
    <source>
        <dbReference type="ARBA" id="ARBA00022448"/>
    </source>
</evidence>
<name>A0ABX2W488_9ENTR</name>
<dbReference type="PANTHER" id="PTHR30085:SF2">
    <property type="entry name" value="GLUTAMATE_ASPARTATE IMPORT SOLUTE-BINDING PROTEIN"/>
    <property type="match status" value="1"/>
</dbReference>
<sequence>MKKMSFLTYSLSFLFVCYTGLVHANSNLSTLQNISARKMINIGYRDAAPYSYKTSDGHVIGYVIDLCRDVTESLKKELHISNLAVNYVPVPLTMRTTMLNHNIIDMDCSVNTDTVKRASLVLFSRHYLSVSTRAGMQAGNSVHTYNDLAGKTISVARGSSDLVNLNQLNRLQKLNILILSQPTMKESFDMMSNHKCFAAAMNEVSLRELIENSGDSSQYAVSDGVFGPAQNLGIMLRHDDTEFKKIIDKTLLTRFERPDFKQFYEQWFNHTLPGKNINLHIPLTSSMYKYLTQKES</sequence>
<comment type="caution">
    <text evidence="6">The sequence shown here is derived from an EMBL/GenBank/DDBJ whole genome shotgun (WGS) entry which is preliminary data.</text>
</comment>
<dbReference type="SUPFAM" id="SSF53850">
    <property type="entry name" value="Periplasmic binding protein-like II"/>
    <property type="match status" value="1"/>
</dbReference>
<proteinExistence type="inferred from homology"/>
<feature type="chain" id="PRO_5046718569" evidence="4">
    <location>
        <begin position="25"/>
        <end position="296"/>
    </location>
</feature>
<feature type="domain" description="Solute-binding protein family 3/N-terminal" evidence="5">
    <location>
        <begin position="39"/>
        <end position="271"/>
    </location>
</feature>
<feature type="signal peptide" evidence="4">
    <location>
        <begin position="1"/>
        <end position="24"/>
    </location>
</feature>
<dbReference type="RefSeq" id="WP_083963410.1">
    <property type="nucleotide sequence ID" value="NZ_LXEQ01000053.1"/>
</dbReference>
<dbReference type="Proteomes" id="UP000078407">
    <property type="component" value="Unassembled WGS sequence"/>
</dbReference>